<organism evidence="1 2">
    <name type="scientific">Polyangium fumosum</name>
    <dbReference type="NCBI Taxonomy" id="889272"/>
    <lineage>
        <taxon>Bacteria</taxon>
        <taxon>Pseudomonadati</taxon>
        <taxon>Myxococcota</taxon>
        <taxon>Polyangia</taxon>
        <taxon>Polyangiales</taxon>
        <taxon>Polyangiaceae</taxon>
        <taxon>Polyangium</taxon>
    </lineage>
</organism>
<reference evidence="1 2" key="1">
    <citation type="submission" date="2019-04" db="EMBL/GenBank/DDBJ databases">
        <authorList>
            <person name="Li Y."/>
            <person name="Wang J."/>
        </authorList>
    </citation>
    <scope>NUCLEOTIDE SEQUENCE [LARGE SCALE GENOMIC DNA]</scope>
    <source>
        <strain evidence="1 2">DSM 14668</strain>
    </source>
</reference>
<gene>
    <name evidence="1" type="ORF">E8A74_15365</name>
</gene>
<evidence type="ECO:0000313" key="2">
    <source>
        <dbReference type="Proteomes" id="UP000309215"/>
    </source>
</evidence>
<dbReference type="Proteomes" id="UP000309215">
    <property type="component" value="Unassembled WGS sequence"/>
</dbReference>
<dbReference type="EMBL" id="SSMQ01000013">
    <property type="protein sequence ID" value="TKD08657.1"/>
    <property type="molecule type" value="Genomic_DNA"/>
</dbReference>
<keyword evidence="2" id="KW-1185">Reference proteome</keyword>
<proteinExistence type="predicted"/>
<accession>A0A4U1JDB7</accession>
<protein>
    <submittedName>
        <fullName evidence="1">Uncharacterized protein</fullName>
    </submittedName>
</protein>
<evidence type="ECO:0000313" key="1">
    <source>
        <dbReference type="EMBL" id="TKD08657.1"/>
    </source>
</evidence>
<comment type="caution">
    <text evidence="1">The sequence shown here is derived from an EMBL/GenBank/DDBJ whole genome shotgun (WGS) entry which is preliminary data.</text>
</comment>
<dbReference type="OrthoDB" id="5501995at2"/>
<name>A0A4U1JDB7_9BACT</name>
<dbReference type="RefSeq" id="WP_136929753.1">
    <property type="nucleotide sequence ID" value="NZ_SSMQ01000013.1"/>
</dbReference>
<dbReference type="AlphaFoldDB" id="A0A4U1JDB7"/>
<sequence>MPEPSTPPPPGLISEQDVEQEIQRLFLAQAGSGLVIRVYGEEGGTAENIEAFREMLTSLRMYDYGSAAGDVLVDAPNRQILTRALSVLAREQHQKRILDHVLTTFGRHLIDPLALILDTTPEGTLISRLSVLRDVFLAQIVELKLTQESQSMLSEDLKRLLTDDYLSMVAEHEERVQRPRVRRLAQQILRLVGSTFHKALRGWPEHAERIASMVARRLQGKVQLREVPTLIRDQICHAIEEFLWVETANEIEGALFSLFAENKGVMHEPPRELDRSLYSEFANACWEIIAEYC</sequence>